<dbReference type="UniPathway" id="UPA00053">
    <property type="reaction ID" value="UER00084"/>
</dbReference>
<dbReference type="PANTHER" id="PTHR21337">
    <property type="entry name" value="PHOSPHO-2-DEHYDRO-3-DEOXYHEPTONATE ALDOLASE 1, 2"/>
    <property type="match status" value="1"/>
</dbReference>
<feature type="binding site" evidence="6">
    <location>
        <position position="138"/>
    </location>
    <ligand>
        <name>Mn(2+)</name>
        <dbReference type="ChEBI" id="CHEBI:29035"/>
    </ligand>
</feature>
<comment type="cofactor">
    <cofactor evidence="6">
        <name>Mn(2+)</name>
        <dbReference type="ChEBI" id="CHEBI:29035"/>
    </cofactor>
    <cofactor evidence="6">
        <name>Co(2+)</name>
        <dbReference type="ChEBI" id="CHEBI:48828"/>
    </cofactor>
    <cofactor evidence="6">
        <name>Cd(2+)</name>
        <dbReference type="ChEBI" id="CHEBI:48775"/>
    </cofactor>
    <text evidence="6">Binds 1 divalent cation per subunit. The enzyme is active with manganese, cobalt or cadmium ions.</text>
</comment>
<feature type="binding site" evidence="6">
    <location>
        <position position="358"/>
    </location>
    <ligand>
        <name>phosphoenolpyruvate</name>
        <dbReference type="ChEBI" id="CHEBI:58702"/>
    </ligand>
</feature>
<sequence>MASAGASGANNSRRLSMGGVTLNMTRMGVATRRACLTARSGSPGKSMMQSVDDDAWLPNFRADQVPFETAHEDWSTSSWREKQQLQQPTYLDEDALQAATDELRRMPPLVFAGEARTLTEEVARAGRGEGFLLFGGDCAESFLEFSADNIRDTFRVMCQMGVVLNYGGGLPTTKIGRMAGQFAKPRSADTETIDGVELPSYRGDIINGPEFTEEARIPDPQRLVKCYYQSAATLNLLRAFANGGYAALGRTGSWEMDFVKGTSQGQMYTDLASRVDQALEFMAACGVDVENTASSTSFWTAHEACLLEYEGAFIRKDSTSGLPYGTSAHLLWVGERTRQLDGAHMEIMRGIANPIGVKVSNKIEDQELVDLCNCLNPENREGRLTLITRMGAGLLKKELPRLINVVRDAGLNVTWVADPMHGNTETSSSGYKTRRFDNIRQELEEFFEVHEAEVSVPGGIHLEMTGRNVTECTGGGVGVTDENLNENYVTHCDPRLNNQQALELAFVVAGYLRKRRNAA</sequence>
<keyword evidence="6" id="KW-0104">Cadmium</keyword>
<comment type="similarity">
    <text evidence="2 7">Belongs to the class-II DAHP synthase family.</text>
</comment>
<name>A0A830HUM9_9CHLO</name>
<proteinExistence type="inferred from homology"/>
<evidence type="ECO:0000256" key="4">
    <source>
        <dbReference type="ARBA" id="ARBA00023141"/>
    </source>
</evidence>
<keyword evidence="9" id="KW-1185">Reference proteome</keyword>
<evidence type="ECO:0000313" key="9">
    <source>
        <dbReference type="Proteomes" id="UP000660262"/>
    </source>
</evidence>
<keyword evidence="7" id="KW-0934">Plastid</keyword>
<keyword evidence="7" id="KW-0150">Chloroplast</keyword>
<evidence type="ECO:0000313" key="8">
    <source>
        <dbReference type="EMBL" id="GHP08629.1"/>
    </source>
</evidence>
<comment type="pathway">
    <text evidence="1 7">Metabolic intermediate biosynthesis; chorismate biosynthesis; chorismate from D-erythrose 4-phosphate and phosphoenolpyruvate: step 1/7.</text>
</comment>
<keyword evidence="4 7" id="KW-0057">Aromatic amino acid biosynthesis</keyword>
<dbReference type="SUPFAM" id="SSF51569">
    <property type="entry name" value="Aldolase"/>
    <property type="match status" value="1"/>
</dbReference>
<dbReference type="OrthoDB" id="2338at2759"/>
<keyword evidence="7" id="KW-0809">Transit peptide</keyword>
<dbReference type="Gene3D" id="3.20.20.70">
    <property type="entry name" value="Aldolase class I"/>
    <property type="match status" value="1"/>
</dbReference>
<reference evidence="8" key="1">
    <citation type="submission" date="2020-10" db="EMBL/GenBank/DDBJ databases">
        <title>Unveiling of a novel bifunctional photoreceptor, Dualchrome1, isolated from a cosmopolitan green alga.</title>
        <authorList>
            <person name="Suzuki S."/>
            <person name="Kawachi M."/>
        </authorList>
    </citation>
    <scope>NUCLEOTIDE SEQUENCE</scope>
    <source>
        <strain evidence="8">NIES 2893</strain>
    </source>
</reference>
<evidence type="ECO:0000256" key="6">
    <source>
        <dbReference type="PIRSR" id="PIRSR602480-1"/>
    </source>
</evidence>
<feature type="binding site" evidence="6">
    <location>
        <position position="177"/>
    </location>
    <ligand>
        <name>phosphoenolpyruvate</name>
        <dbReference type="ChEBI" id="CHEBI:58702"/>
    </ligand>
</feature>
<dbReference type="AlphaFoldDB" id="A0A830HUM9"/>
<feature type="binding site" evidence="6">
    <location>
        <position position="389"/>
    </location>
    <ligand>
        <name>phosphoenolpyruvate</name>
        <dbReference type="ChEBI" id="CHEBI:58702"/>
    </ligand>
</feature>
<keyword evidence="3 7" id="KW-0808">Transferase</keyword>
<evidence type="ECO:0000256" key="1">
    <source>
        <dbReference type="ARBA" id="ARBA00004688"/>
    </source>
</evidence>
<evidence type="ECO:0000256" key="7">
    <source>
        <dbReference type="RuleBase" id="RU363071"/>
    </source>
</evidence>
<feature type="binding site" evidence="6">
    <location>
        <position position="493"/>
    </location>
    <ligand>
        <name>Mn(2+)</name>
        <dbReference type="ChEBI" id="CHEBI:29035"/>
    </ligand>
</feature>
<dbReference type="NCBIfam" id="TIGR01358">
    <property type="entry name" value="DAHP_synth_II"/>
    <property type="match status" value="1"/>
</dbReference>
<dbReference type="GO" id="GO:0008652">
    <property type="term" value="P:amino acid biosynthetic process"/>
    <property type="evidence" value="ECO:0007669"/>
    <property type="project" value="UniProtKB-KW"/>
</dbReference>
<comment type="subcellular location">
    <subcellularLocation>
        <location evidence="7">Plastid</location>
        <location evidence="7">Chloroplast</location>
    </subcellularLocation>
</comment>
<dbReference type="GO" id="GO:0009423">
    <property type="term" value="P:chorismate biosynthetic process"/>
    <property type="evidence" value="ECO:0007669"/>
    <property type="project" value="UniProtKB-UniPathway"/>
</dbReference>
<dbReference type="GO" id="GO:0009507">
    <property type="term" value="C:chloroplast"/>
    <property type="evidence" value="ECO:0007669"/>
    <property type="project" value="UniProtKB-SubCell"/>
</dbReference>
<dbReference type="PANTHER" id="PTHR21337:SF0">
    <property type="entry name" value="PHOSPHO-2-DEHYDRO-3-DEOXYHEPTONATE ALDOLASE"/>
    <property type="match status" value="1"/>
</dbReference>
<dbReference type="GO" id="GO:0009073">
    <property type="term" value="P:aromatic amino acid family biosynthetic process"/>
    <property type="evidence" value="ECO:0007669"/>
    <property type="project" value="UniProtKB-KW"/>
</dbReference>
<protein>
    <recommendedName>
        <fullName evidence="7">Phospho-2-dehydro-3-deoxyheptonate aldolase</fullName>
        <ecNumber evidence="7">2.5.1.54</ecNumber>
    </recommendedName>
</protein>
<dbReference type="Pfam" id="PF01474">
    <property type="entry name" value="DAHP_synth_2"/>
    <property type="match status" value="1"/>
</dbReference>
<feature type="binding site" evidence="6">
    <location>
        <begin position="335"/>
        <end position="336"/>
    </location>
    <ligand>
        <name>phosphoenolpyruvate</name>
        <dbReference type="ChEBI" id="CHEBI:58702"/>
    </ligand>
</feature>
<dbReference type="EMBL" id="BNJQ01000021">
    <property type="protein sequence ID" value="GHP08629.1"/>
    <property type="molecule type" value="Genomic_DNA"/>
</dbReference>
<accession>A0A830HUM9</accession>
<dbReference type="EC" id="2.5.1.54" evidence="7"/>
<dbReference type="InterPro" id="IPR013785">
    <property type="entry name" value="Aldolase_TIM"/>
</dbReference>
<evidence type="ECO:0000256" key="3">
    <source>
        <dbReference type="ARBA" id="ARBA00022679"/>
    </source>
</evidence>
<evidence type="ECO:0000256" key="5">
    <source>
        <dbReference type="ARBA" id="ARBA00047508"/>
    </source>
</evidence>
<dbReference type="InterPro" id="IPR002480">
    <property type="entry name" value="DAHP_synth_2"/>
</dbReference>
<comment type="catalytic activity">
    <reaction evidence="5 7">
        <text>D-erythrose 4-phosphate + phosphoenolpyruvate + H2O = 7-phospho-2-dehydro-3-deoxy-D-arabino-heptonate + phosphate</text>
        <dbReference type="Rhea" id="RHEA:14717"/>
        <dbReference type="ChEBI" id="CHEBI:15377"/>
        <dbReference type="ChEBI" id="CHEBI:16897"/>
        <dbReference type="ChEBI" id="CHEBI:43474"/>
        <dbReference type="ChEBI" id="CHEBI:58394"/>
        <dbReference type="ChEBI" id="CHEBI:58702"/>
        <dbReference type="EC" id="2.5.1.54"/>
    </reaction>
</comment>
<keyword evidence="7" id="KW-0028">Amino-acid biosynthesis</keyword>
<feature type="binding site" evidence="6">
    <location>
        <position position="463"/>
    </location>
    <ligand>
        <name>Mn(2+)</name>
        <dbReference type="ChEBI" id="CHEBI:29035"/>
    </ligand>
</feature>
<comment type="caution">
    <text evidence="8">The sequence shown here is derived from an EMBL/GenBank/DDBJ whole genome shotgun (WGS) entry which is preliminary data.</text>
</comment>
<dbReference type="Proteomes" id="UP000660262">
    <property type="component" value="Unassembled WGS sequence"/>
</dbReference>
<dbReference type="GO" id="GO:0003849">
    <property type="term" value="F:3-deoxy-7-phosphoheptulonate synthase activity"/>
    <property type="evidence" value="ECO:0007669"/>
    <property type="project" value="UniProtKB-EC"/>
</dbReference>
<keyword evidence="6" id="KW-0170">Cobalt</keyword>
<organism evidence="8 9">
    <name type="scientific">Pycnococcus provasolii</name>
    <dbReference type="NCBI Taxonomy" id="41880"/>
    <lineage>
        <taxon>Eukaryota</taxon>
        <taxon>Viridiplantae</taxon>
        <taxon>Chlorophyta</taxon>
        <taxon>Pseudoscourfieldiophyceae</taxon>
        <taxon>Pseudoscourfieldiales</taxon>
        <taxon>Pycnococcaceae</taxon>
        <taxon>Pycnococcus</taxon>
    </lineage>
</organism>
<gene>
    <name evidence="8" type="ORF">PPROV_000736600</name>
</gene>
<evidence type="ECO:0000256" key="2">
    <source>
        <dbReference type="ARBA" id="ARBA00008911"/>
    </source>
</evidence>
<keyword evidence="6" id="KW-0464">Manganese</keyword>
<feature type="binding site" evidence="6">
    <location>
        <position position="421"/>
    </location>
    <ligand>
        <name>Mn(2+)</name>
        <dbReference type="ChEBI" id="CHEBI:29035"/>
    </ligand>
</feature>